<dbReference type="Proteomes" id="UP000193900">
    <property type="component" value="Unassembled WGS sequence"/>
</dbReference>
<dbReference type="Gene3D" id="2.40.30.170">
    <property type="match status" value="1"/>
</dbReference>
<protein>
    <submittedName>
        <fullName evidence="5">Multidrug resistance protein MdtN</fullName>
    </submittedName>
</protein>
<evidence type="ECO:0000256" key="1">
    <source>
        <dbReference type="ARBA" id="ARBA00004196"/>
    </source>
</evidence>
<name>A0A1Y5TTF3_9RHOB</name>
<dbReference type="Gene3D" id="2.40.50.100">
    <property type="match status" value="1"/>
</dbReference>
<dbReference type="OrthoDB" id="9806939at2"/>
<dbReference type="InterPro" id="IPR050465">
    <property type="entry name" value="UPF0194_transport"/>
</dbReference>
<keyword evidence="2" id="KW-0175">Coiled coil</keyword>
<dbReference type="Pfam" id="PF25973">
    <property type="entry name" value="BSH_CzcB"/>
    <property type="match status" value="1"/>
</dbReference>
<organism evidence="5 6">
    <name type="scientific">Roseisalinus antarcticus</name>
    <dbReference type="NCBI Taxonomy" id="254357"/>
    <lineage>
        <taxon>Bacteria</taxon>
        <taxon>Pseudomonadati</taxon>
        <taxon>Pseudomonadota</taxon>
        <taxon>Alphaproteobacteria</taxon>
        <taxon>Rhodobacterales</taxon>
        <taxon>Roseobacteraceae</taxon>
        <taxon>Roseisalinus</taxon>
    </lineage>
</organism>
<dbReference type="SUPFAM" id="SSF111369">
    <property type="entry name" value="HlyD-like secretion proteins"/>
    <property type="match status" value="1"/>
</dbReference>
<evidence type="ECO:0000313" key="6">
    <source>
        <dbReference type="Proteomes" id="UP000193900"/>
    </source>
</evidence>
<reference evidence="5 6" key="1">
    <citation type="submission" date="2017-03" db="EMBL/GenBank/DDBJ databases">
        <authorList>
            <person name="Afonso C.L."/>
            <person name="Miller P.J."/>
            <person name="Scott M.A."/>
            <person name="Spackman E."/>
            <person name="Goraichik I."/>
            <person name="Dimitrov K.M."/>
            <person name="Suarez D.L."/>
            <person name="Swayne D.E."/>
        </authorList>
    </citation>
    <scope>NUCLEOTIDE SEQUENCE [LARGE SCALE GENOMIC DNA]</scope>
    <source>
        <strain evidence="5 6">CECT 7023</strain>
    </source>
</reference>
<dbReference type="PANTHER" id="PTHR32347:SF23">
    <property type="entry name" value="BLL5650 PROTEIN"/>
    <property type="match status" value="1"/>
</dbReference>
<proteinExistence type="predicted"/>
<comment type="subcellular location">
    <subcellularLocation>
        <location evidence="1">Cell envelope</location>
    </subcellularLocation>
</comment>
<evidence type="ECO:0000313" key="5">
    <source>
        <dbReference type="EMBL" id="SLN72107.1"/>
    </source>
</evidence>
<feature type="compositionally biased region" description="Basic and acidic residues" evidence="3">
    <location>
        <begin position="1"/>
        <end position="15"/>
    </location>
</feature>
<dbReference type="GO" id="GO:0030313">
    <property type="term" value="C:cell envelope"/>
    <property type="evidence" value="ECO:0007669"/>
    <property type="project" value="UniProtKB-SubCell"/>
</dbReference>
<dbReference type="RefSeq" id="WP_085880347.1">
    <property type="nucleotide sequence ID" value="NZ_FWFZ01000025.1"/>
</dbReference>
<dbReference type="Gene3D" id="1.10.287.470">
    <property type="entry name" value="Helix hairpin bin"/>
    <property type="match status" value="1"/>
</dbReference>
<dbReference type="PANTHER" id="PTHR32347">
    <property type="entry name" value="EFFLUX SYSTEM COMPONENT YKNX-RELATED"/>
    <property type="match status" value="1"/>
</dbReference>
<gene>
    <name evidence="5" type="ORF">ROA7023_03574</name>
</gene>
<evidence type="ECO:0000256" key="3">
    <source>
        <dbReference type="SAM" id="MobiDB-lite"/>
    </source>
</evidence>
<evidence type="ECO:0000256" key="2">
    <source>
        <dbReference type="ARBA" id="ARBA00023054"/>
    </source>
</evidence>
<evidence type="ECO:0000259" key="4">
    <source>
        <dbReference type="Pfam" id="PF25973"/>
    </source>
</evidence>
<feature type="domain" description="CzcB-like barrel-sandwich hybrid" evidence="4">
    <location>
        <begin position="391"/>
        <end position="511"/>
    </location>
</feature>
<accession>A0A1Y5TTF3</accession>
<keyword evidence="6" id="KW-1185">Reference proteome</keyword>
<dbReference type="EMBL" id="FWFZ01000025">
    <property type="protein sequence ID" value="SLN72107.1"/>
    <property type="molecule type" value="Genomic_DNA"/>
</dbReference>
<sequence>MQHETVSRAESRRTGQSDPLQDISDLESPDAAAFLSAWLAMLAEDLADVRLIAVFVEDRQAGDFAPAAVHPDGRGDLTALEPVAREVLETRSPAQGQDDGGAVLIAVPVTVAGGMPAFVALQFGTPGAGVTLRQRQRIVWALGWLERRFMEQRAEETASEHAASLRAMDIFASVGAERRAPAAAQVAVNALAEDPALTRVSLGLVRGRPRRGAPVRAEAVSGKAWFRRRSATIRRLGEAMEEALDQGATVALPAGEDSQRIAVAHRAYQQETGAAAVATVVLFDDDLPVGAITAEGASADGIPPDTLRRLAALAALLGPVIELKRRQQSWIAGRAVDLAQSGLVALFGRHRPSYRLAALCLVVLAALPFAIHKPLRLVSDATLEGSRQIAAVAPFDGIIAEAGTQAGARVAEGDLLFKLDDRELELEAAKWRSDLDQLAQEERRAVSDGERGEAVLLQAQRRQGAAQLALAEARLARAEVRAPIDGIVISGDISQRIGAPISEGEEVFGIAPLESYRVVLEIDERDLDLVRPGETGSLRLTARTDAALPFEITSVTSVARIEEGRRLFRANAELLAPAESLRPGMEGVARIDAGQRSLADIWTRRLRDWVQLAIWRWMP</sequence>
<feature type="region of interest" description="Disordered" evidence="3">
    <location>
        <begin position="1"/>
        <end position="24"/>
    </location>
</feature>
<dbReference type="AlphaFoldDB" id="A0A1Y5TTF3"/>
<dbReference type="InterPro" id="IPR058647">
    <property type="entry name" value="BSH_CzcB-like"/>
</dbReference>